<gene>
    <name evidence="1" type="ORF">DAPPUDRAFT_329997</name>
</gene>
<proteinExistence type="predicted"/>
<name>E9HI89_DAPPU</name>
<dbReference type="EMBL" id="GL732653">
    <property type="protein sequence ID" value="EFX68552.1"/>
    <property type="molecule type" value="Genomic_DNA"/>
</dbReference>
<sequence length="165" mass="18711">MRWNGACANLLFNEFVHQGLLPGVSELATWQAYAAYVISVAGAVSYGVRDQSASTFFFTNILRINGLANSSFFKAVQCPLGSVAERWLMVWRGVVSIVKLHVRVYIWCADHVLVVLLQPAVEREQVKLSCRFWKQSTFLVSSECTSFQQCNHLEMDGENVQRFRI</sequence>
<accession>E9HI89</accession>
<dbReference type="Proteomes" id="UP000000305">
    <property type="component" value="Unassembled WGS sequence"/>
</dbReference>
<dbReference type="AlphaFoldDB" id="E9HI89"/>
<reference evidence="1 2" key="1">
    <citation type="journal article" date="2011" name="Science">
        <title>The ecoresponsive genome of Daphnia pulex.</title>
        <authorList>
            <person name="Colbourne J.K."/>
            <person name="Pfrender M.E."/>
            <person name="Gilbert D."/>
            <person name="Thomas W.K."/>
            <person name="Tucker A."/>
            <person name="Oakley T.H."/>
            <person name="Tokishita S."/>
            <person name="Aerts A."/>
            <person name="Arnold G.J."/>
            <person name="Basu M.K."/>
            <person name="Bauer D.J."/>
            <person name="Caceres C.E."/>
            <person name="Carmel L."/>
            <person name="Casola C."/>
            <person name="Choi J.H."/>
            <person name="Detter J.C."/>
            <person name="Dong Q."/>
            <person name="Dusheyko S."/>
            <person name="Eads B.D."/>
            <person name="Frohlich T."/>
            <person name="Geiler-Samerotte K.A."/>
            <person name="Gerlach D."/>
            <person name="Hatcher P."/>
            <person name="Jogdeo S."/>
            <person name="Krijgsveld J."/>
            <person name="Kriventseva E.V."/>
            <person name="Kultz D."/>
            <person name="Laforsch C."/>
            <person name="Lindquist E."/>
            <person name="Lopez J."/>
            <person name="Manak J.R."/>
            <person name="Muller J."/>
            <person name="Pangilinan J."/>
            <person name="Patwardhan R.P."/>
            <person name="Pitluck S."/>
            <person name="Pritham E.J."/>
            <person name="Rechtsteiner A."/>
            <person name="Rho M."/>
            <person name="Rogozin I.B."/>
            <person name="Sakarya O."/>
            <person name="Salamov A."/>
            <person name="Schaack S."/>
            <person name="Shapiro H."/>
            <person name="Shiga Y."/>
            <person name="Skalitzky C."/>
            <person name="Smith Z."/>
            <person name="Souvorov A."/>
            <person name="Sung W."/>
            <person name="Tang Z."/>
            <person name="Tsuchiya D."/>
            <person name="Tu H."/>
            <person name="Vos H."/>
            <person name="Wang M."/>
            <person name="Wolf Y.I."/>
            <person name="Yamagata H."/>
            <person name="Yamada T."/>
            <person name="Ye Y."/>
            <person name="Shaw J.R."/>
            <person name="Andrews J."/>
            <person name="Crease T.J."/>
            <person name="Tang H."/>
            <person name="Lucas S.M."/>
            <person name="Robertson H.M."/>
            <person name="Bork P."/>
            <person name="Koonin E.V."/>
            <person name="Zdobnov E.M."/>
            <person name="Grigoriev I.V."/>
            <person name="Lynch M."/>
            <person name="Boore J.L."/>
        </authorList>
    </citation>
    <scope>NUCLEOTIDE SEQUENCE [LARGE SCALE GENOMIC DNA]</scope>
</reference>
<evidence type="ECO:0000313" key="2">
    <source>
        <dbReference type="Proteomes" id="UP000000305"/>
    </source>
</evidence>
<keyword evidence="2" id="KW-1185">Reference proteome</keyword>
<evidence type="ECO:0000313" key="1">
    <source>
        <dbReference type="EMBL" id="EFX68552.1"/>
    </source>
</evidence>
<dbReference type="HOGENOM" id="CLU_1612458_0_0_1"/>
<dbReference type="KEGG" id="dpx:DAPPUDRAFT_329997"/>
<organism evidence="1 2">
    <name type="scientific">Daphnia pulex</name>
    <name type="common">Water flea</name>
    <dbReference type="NCBI Taxonomy" id="6669"/>
    <lineage>
        <taxon>Eukaryota</taxon>
        <taxon>Metazoa</taxon>
        <taxon>Ecdysozoa</taxon>
        <taxon>Arthropoda</taxon>
        <taxon>Crustacea</taxon>
        <taxon>Branchiopoda</taxon>
        <taxon>Diplostraca</taxon>
        <taxon>Cladocera</taxon>
        <taxon>Anomopoda</taxon>
        <taxon>Daphniidae</taxon>
        <taxon>Daphnia</taxon>
    </lineage>
</organism>
<dbReference type="PhylomeDB" id="E9HI89"/>
<protein>
    <submittedName>
        <fullName evidence="1">Uncharacterized protein</fullName>
    </submittedName>
</protein>
<dbReference type="InParanoid" id="E9HI89"/>